<keyword evidence="3" id="KW-0813">Transport</keyword>
<evidence type="ECO:0000256" key="7">
    <source>
        <dbReference type="ARBA" id="ARBA00023136"/>
    </source>
</evidence>
<evidence type="ECO:0000256" key="1">
    <source>
        <dbReference type="ARBA" id="ARBA00004651"/>
    </source>
</evidence>
<dbReference type="GO" id="GO:0005886">
    <property type="term" value="C:plasma membrane"/>
    <property type="evidence" value="ECO:0007669"/>
    <property type="project" value="UniProtKB-SubCell"/>
</dbReference>
<keyword evidence="4 8" id="KW-1003">Cell membrane</keyword>
<keyword evidence="5 8" id="KW-0812">Transmembrane</keyword>
<evidence type="ECO:0000256" key="2">
    <source>
        <dbReference type="ARBA" id="ARBA00009142"/>
    </source>
</evidence>
<feature type="transmembrane region" description="Helical" evidence="8">
    <location>
        <begin position="155"/>
        <end position="178"/>
    </location>
</feature>
<dbReference type="Proteomes" id="UP000190130">
    <property type="component" value="Unassembled WGS sequence"/>
</dbReference>
<evidence type="ECO:0000313" key="11">
    <source>
        <dbReference type="Proteomes" id="UP000051562"/>
    </source>
</evidence>
<sequence length="272" mass="29393">MVRRTIQHLPADAMPLSLDPFMPGLTADGVAVLLAATLLGGLVRGFTGFGFAMVFMPLASIVLGPVAALGLIWFIDLPFALPIAARSAKRAEWGEILPLLLTATLALPAGIWLLTWLDRETMRWLLALLVLFAVALMASGWRYHGRPTVPLSLGVGALSGLFNGMASIGGMPLAVFWLGAQRNDRHRTRANMQTFFGLSTLISGTILWWKGIITLGGLLMAVPLFAIYGVGLWAGTHGFRLASEETFRRGAYLVIFLSALISLPLWDVLIGR</sequence>
<dbReference type="STRING" id="53254.SAMN05660750_03547"/>
<evidence type="ECO:0000256" key="3">
    <source>
        <dbReference type="ARBA" id="ARBA00022448"/>
    </source>
</evidence>
<name>A0A0Q3I6P7_9HYPH</name>
<protein>
    <recommendedName>
        <fullName evidence="8">Probable membrane transporter protein</fullName>
    </recommendedName>
</protein>
<evidence type="ECO:0000313" key="9">
    <source>
        <dbReference type="EMBL" id="KQK30501.1"/>
    </source>
</evidence>
<evidence type="ECO:0000256" key="8">
    <source>
        <dbReference type="RuleBase" id="RU363041"/>
    </source>
</evidence>
<feature type="transmembrane region" description="Helical" evidence="8">
    <location>
        <begin position="251"/>
        <end position="270"/>
    </location>
</feature>
<organism evidence="9 11">
    <name type="scientific">Bosea thiooxidans</name>
    <dbReference type="NCBI Taxonomy" id="53254"/>
    <lineage>
        <taxon>Bacteria</taxon>
        <taxon>Pseudomonadati</taxon>
        <taxon>Pseudomonadota</taxon>
        <taxon>Alphaproteobacteria</taxon>
        <taxon>Hyphomicrobiales</taxon>
        <taxon>Boseaceae</taxon>
        <taxon>Bosea</taxon>
    </lineage>
</organism>
<evidence type="ECO:0000256" key="6">
    <source>
        <dbReference type="ARBA" id="ARBA00022989"/>
    </source>
</evidence>
<comment type="subcellular location">
    <subcellularLocation>
        <location evidence="1 8">Cell membrane</location>
        <topology evidence="1 8">Multi-pass membrane protein</topology>
    </subcellularLocation>
</comment>
<evidence type="ECO:0000313" key="12">
    <source>
        <dbReference type="Proteomes" id="UP000190130"/>
    </source>
</evidence>
<dbReference type="EMBL" id="LMAR01000034">
    <property type="protein sequence ID" value="KQK30501.1"/>
    <property type="molecule type" value="Genomic_DNA"/>
</dbReference>
<gene>
    <name evidence="9" type="ORF">ARD30_04005</name>
    <name evidence="10" type="ORF">SAMN05660750_03547</name>
</gene>
<dbReference type="AlphaFoldDB" id="A0A0Q3I6P7"/>
<proteinExistence type="inferred from homology"/>
<keyword evidence="11" id="KW-1185">Reference proteome</keyword>
<dbReference type="Pfam" id="PF01925">
    <property type="entry name" value="TauE"/>
    <property type="match status" value="1"/>
</dbReference>
<feature type="transmembrane region" description="Helical" evidence="8">
    <location>
        <begin position="215"/>
        <end position="239"/>
    </location>
</feature>
<reference evidence="10 12" key="2">
    <citation type="submission" date="2017-02" db="EMBL/GenBank/DDBJ databases">
        <authorList>
            <person name="Peterson S.W."/>
        </authorList>
    </citation>
    <scope>NUCLEOTIDE SEQUENCE [LARGE SCALE GENOMIC DNA]</scope>
    <source>
        <strain evidence="10 12">DSM 9653</strain>
    </source>
</reference>
<evidence type="ECO:0000256" key="4">
    <source>
        <dbReference type="ARBA" id="ARBA00022475"/>
    </source>
</evidence>
<feature type="transmembrane region" description="Helical" evidence="8">
    <location>
        <begin position="95"/>
        <end position="117"/>
    </location>
</feature>
<dbReference type="PANTHER" id="PTHR30269">
    <property type="entry name" value="TRANSMEMBRANE PROTEIN YFCA"/>
    <property type="match status" value="1"/>
</dbReference>
<dbReference type="RefSeq" id="WP_055728032.1">
    <property type="nucleotide sequence ID" value="NZ_FUYX01000010.1"/>
</dbReference>
<accession>A0A0Q3I6P7</accession>
<dbReference type="OrthoDB" id="9795324at2"/>
<feature type="transmembrane region" description="Helical" evidence="8">
    <location>
        <begin position="190"/>
        <end position="209"/>
    </location>
</feature>
<comment type="similarity">
    <text evidence="2 8">Belongs to the 4-toluene sulfonate uptake permease (TSUP) (TC 2.A.102) family.</text>
</comment>
<dbReference type="PANTHER" id="PTHR30269:SF37">
    <property type="entry name" value="MEMBRANE TRANSPORTER PROTEIN"/>
    <property type="match status" value="1"/>
</dbReference>
<dbReference type="Proteomes" id="UP000051562">
    <property type="component" value="Unassembled WGS sequence"/>
</dbReference>
<reference evidence="9 11" key="1">
    <citation type="submission" date="2015-10" db="EMBL/GenBank/DDBJ databases">
        <title>Draft genome of Bosea thiooxidans.</title>
        <authorList>
            <person name="Wang X."/>
        </authorList>
    </citation>
    <scope>NUCLEOTIDE SEQUENCE [LARGE SCALE GENOMIC DNA]</scope>
    <source>
        <strain evidence="9 11">CGMCC 9174</strain>
    </source>
</reference>
<feature type="transmembrane region" description="Helical" evidence="8">
    <location>
        <begin position="20"/>
        <end position="42"/>
    </location>
</feature>
<feature type="transmembrane region" description="Helical" evidence="8">
    <location>
        <begin position="124"/>
        <end position="143"/>
    </location>
</feature>
<evidence type="ECO:0000313" key="10">
    <source>
        <dbReference type="EMBL" id="SKC00140.1"/>
    </source>
</evidence>
<dbReference type="EMBL" id="FUYX01000010">
    <property type="protein sequence ID" value="SKC00140.1"/>
    <property type="molecule type" value="Genomic_DNA"/>
</dbReference>
<dbReference type="InterPro" id="IPR052017">
    <property type="entry name" value="TSUP"/>
</dbReference>
<keyword evidence="7 8" id="KW-0472">Membrane</keyword>
<feature type="transmembrane region" description="Helical" evidence="8">
    <location>
        <begin position="49"/>
        <end position="75"/>
    </location>
</feature>
<dbReference type="InterPro" id="IPR002781">
    <property type="entry name" value="TM_pro_TauE-like"/>
</dbReference>
<evidence type="ECO:0000256" key="5">
    <source>
        <dbReference type="ARBA" id="ARBA00022692"/>
    </source>
</evidence>
<keyword evidence="6 8" id="KW-1133">Transmembrane helix</keyword>